<accession>A0A0E9R394</accession>
<name>A0A0E9R394_ANGAN</name>
<reference evidence="1" key="1">
    <citation type="submission" date="2014-11" db="EMBL/GenBank/DDBJ databases">
        <authorList>
            <person name="Amaro Gonzalez C."/>
        </authorList>
    </citation>
    <scope>NUCLEOTIDE SEQUENCE</scope>
</reference>
<dbReference type="AlphaFoldDB" id="A0A0E9R394"/>
<evidence type="ECO:0000313" key="1">
    <source>
        <dbReference type="EMBL" id="JAH23599.1"/>
    </source>
</evidence>
<proteinExistence type="predicted"/>
<dbReference type="EMBL" id="GBXM01084978">
    <property type="protein sequence ID" value="JAH23599.1"/>
    <property type="molecule type" value="Transcribed_RNA"/>
</dbReference>
<sequence length="21" mass="2618">MVMFCSHTFWIPNVYRCQLEL</sequence>
<organism evidence="1">
    <name type="scientific">Anguilla anguilla</name>
    <name type="common">European freshwater eel</name>
    <name type="synonym">Muraena anguilla</name>
    <dbReference type="NCBI Taxonomy" id="7936"/>
    <lineage>
        <taxon>Eukaryota</taxon>
        <taxon>Metazoa</taxon>
        <taxon>Chordata</taxon>
        <taxon>Craniata</taxon>
        <taxon>Vertebrata</taxon>
        <taxon>Euteleostomi</taxon>
        <taxon>Actinopterygii</taxon>
        <taxon>Neopterygii</taxon>
        <taxon>Teleostei</taxon>
        <taxon>Anguilliformes</taxon>
        <taxon>Anguillidae</taxon>
        <taxon>Anguilla</taxon>
    </lineage>
</organism>
<reference evidence="1" key="2">
    <citation type="journal article" date="2015" name="Fish Shellfish Immunol.">
        <title>Early steps in the European eel (Anguilla anguilla)-Vibrio vulnificus interaction in the gills: Role of the RtxA13 toxin.</title>
        <authorList>
            <person name="Callol A."/>
            <person name="Pajuelo D."/>
            <person name="Ebbesson L."/>
            <person name="Teles M."/>
            <person name="MacKenzie S."/>
            <person name="Amaro C."/>
        </authorList>
    </citation>
    <scope>NUCLEOTIDE SEQUENCE</scope>
</reference>
<protein>
    <submittedName>
        <fullName evidence="1">Uncharacterized protein</fullName>
    </submittedName>
</protein>